<name>A0ABP3DK24_9ACTN</name>
<evidence type="ECO:0000313" key="14">
    <source>
        <dbReference type="Proteomes" id="UP001500967"/>
    </source>
</evidence>
<keyword evidence="14" id="KW-1185">Reference proteome</keyword>
<protein>
    <recommendedName>
        <fullName evidence="2">histidine kinase</fullName>
        <ecNumber evidence="2">2.7.13.3</ecNumber>
    </recommendedName>
</protein>
<feature type="transmembrane region" description="Helical" evidence="10">
    <location>
        <begin position="90"/>
        <end position="109"/>
    </location>
</feature>
<evidence type="ECO:0000256" key="1">
    <source>
        <dbReference type="ARBA" id="ARBA00000085"/>
    </source>
</evidence>
<feature type="coiled-coil region" evidence="9">
    <location>
        <begin position="210"/>
        <end position="237"/>
    </location>
</feature>
<comment type="catalytic activity">
    <reaction evidence="1">
        <text>ATP + protein L-histidine = ADP + protein N-phospho-L-histidine.</text>
        <dbReference type="EC" id="2.7.13.3"/>
    </reaction>
</comment>
<feature type="domain" description="Histidine kinase/HSP90-like ATPase" evidence="11">
    <location>
        <begin position="353"/>
        <end position="439"/>
    </location>
</feature>
<dbReference type="SUPFAM" id="SSF55874">
    <property type="entry name" value="ATPase domain of HSP90 chaperone/DNA topoisomerase II/histidine kinase"/>
    <property type="match status" value="1"/>
</dbReference>
<evidence type="ECO:0000256" key="5">
    <source>
        <dbReference type="ARBA" id="ARBA00022741"/>
    </source>
</evidence>
<dbReference type="PANTHER" id="PTHR24421">
    <property type="entry name" value="NITRATE/NITRITE SENSOR PROTEIN NARX-RELATED"/>
    <property type="match status" value="1"/>
</dbReference>
<feature type="transmembrane region" description="Helical" evidence="10">
    <location>
        <begin position="30"/>
        <end position="51"/>
    </location>
</feature>
<proteinExistence type="predicted"/>
<dbReference type="Gene3D" id="3.30.565.10">
    <property type="entry name" value="Histidine kinase-like ATPase, C-terminal domain"/>
    <property type="match status" value="1"/>
</dbReference>
<reference evidence="14" key="1">
    <citation type="journal article" date="2019" name="Int. J. Syst. Evol. Microbiol.">
        <title>The Global Catalogue of Microorganisms (GCM) 10K type strain sequencing project: providing services to taxonomists for standard genome sequencing and annotation.</title>
        <authorList>
            <consortium name="The Broad Institute Genomics Platform"/>
            <consortium name="The Broad Institute Genome Sequencing Center for Infectious Disease"/>
            <person name="Wu L."/>
            <person name="Ma J."/>
        </authorList>
    </citation>
    <scope>NUCLEOTIDE SEQUENCE [LARGE SCALE GENOMIC DNA]</scope>
    <source>
        <strain evidence="14">JCM 10425</strain>
    </source>
</reference>
<dbReference type="CDD" id="cd16917">
    <property type="entry name" value="HATPase_UhpB-NarQ-NarX-like"/>
    <property type="match status" value="1"/>
</dbReference>
<dbReference type="InterPro" id="IPR050482">
    <property type="entry name" value="Sensor_HK_TwoCompSys"/>
</dbReference>
<evidence type="ECO:0000256" key="8">
    <source>
        <dbReference type="ARBA" id="ARBA00023012"/>
    </source>
</evidence>
<keyword evidence="4" id="KW-0808">Transferase</keyword>
<gene>
    <name evidence="13" type="ORF">GCM10009539_17300</name>
</gene>
<organism evidence="13 14">
    <name type="scientific">Cryptosporangium japonicum</name>
    <dbReference type="NCBI Taxonomy" id="80872"/>
    <lineage>
        <taxon>Bacteria</taxon>
        <taxon>Bacillati</taxon>
        <taxon>Actinomycetota</taxon>
        <taxon>Actinomycetes</taxon>
        <taxon>Cryptosporangiales</taxon>
        <taxon>Cryptosporangiaceae</taxon>
        <taxon>Cryptosporangium</taxon>
    </lineage>
</organism>
<keyword evidence="9" id="KW-0175">Coiled coil</keyword>
<keyword evidence="6" id="KW-0418">Kinase</keyword>
<sequence>MNVRRKVAAAAGALPGLVLRRSGPSATLTVRNWLFDAGLAAALALIAVITYDHADDVRFVPPEQPGLPGEVAQPMVPVPPGPEVVDHQSGLEWAAGALLLVFIAAPLIFRRRYPLSVLWVVLSTAAFLGDDDPQTLRLSFYVGVVAAYSAAVYSPYRLPALASLPAAALLFGELQQGAAHPAFGETIQAVPEQAVPFVILVPLGVAAYGLRSWRARADVERERAAELERQVRRAAEQERARIARELHDVVTHNVSVMVIQAGAARKILEVSPGDAREALLSVEASGRAAMTELRHVMGLLTMDGEAPELAPQPGMDQLEALVGRVGDTGLPVELVVTGDRGRPLPDGVDLAGYRVVQEALTNTVKHAGGASAIVRVDYGADRLWIEVTDSGGRQAATAGPGSGRGLIGLRERLALYSGTLSAGPRLRGGYRVEAIIPLTTAVAMPPVTTAAAASPGEVTGAVEAR</sequence>
<evidence type="ECO:0000256" key="4">
    <source>
        <dbReference type="ARBA" id="ARBA00022679"/>
    </source>
</evidence>
<keyword evidence="3" id="KW-0597">Phosphoprotein</keyword>
<keyword evidence="10" id="KW-0472">Membrane</keyword>
<dbReference type="Gene3D" id="1.20.5.1930">
    <property type="match status" value="1"/>
</dbReference>
<evidence type="ECO:0000256" key="2">
    <source>
        <dbReference type="ARBA" id="ARBA00012438"/>
    </source>
</evidence>
<keyword evidence="10" id="KW-0812">Transmembrane</keyword>
<keyword evidence="5" id="KW-0547">Nucleotide-binding</keyword>
<evidence type="ECO:0000256" key="9">
    <source>
        <dbReference type="SAM" id="Coils"/>
    </source>
</evidence>
<dbReference type="InterPro" id="IPR011712">
    <property type="entry name" value="Sig_transdc_His_kin_sub3_dim/P"/>
</dbReference>
<keyword evidence="8" id="KW-0902">Two-component regulatory system</keyword>
<evidence type="ECO:0000256" key="10">
    <source>
        <dbReference type="SAM" id="Phobius"/>
    </source>
</evidence>
<dbReference type="PANTHER" id="PTHR24421:SF10">
    <property type="entry name" value="NITRATE_NITRITE SENSOR PROTEIN NARQ"/>
    <property type="match status" value="1"/>
</dbReference>
<comment type="caution">
    <text evidence="13">The sequence shown here is derived from an EMBL/GenBank/DDBJ whole genome shotgun (WGS) entry which is preliminary data.</text>
</comment>
<evidence type="ECO:0000259" key="12">
    <source>
        <dbReference type="Pfam" id="PF07730"/>
    </source>
</evidence>
<dbReference type="Pfam" id="PF07730">
    <property type="entry name" value="HisKA_3"/>
    <property type="match status" value="1"/>
</dbReference>
<dbReference type="Proteomes" id="UP001500967">
    <property type="component" value="Unassembled WGS sequence"/>
</dbReference>
<dbReference type="EMBL" id="BAAAGX010000007">
    <property type="protein sequence ID" value="GAA0232469.1"/>
    <property type="molecule type" value="Genomic_DNA"/>
</dbReference>
<dbReference type="RefSeq" id="WP_344648212.1">
    <property type="nucleotide sequence ID" value="NZ_BAAAGX010000007.1"/>
</dbReference>
<feature type="transmembrane region" description="Helical" evidence="10">
    <location>
        <begin position="138"/>
        <end position="156"/>
    </location>
</feature>
<dbReference type="InterPro" id="IPR003594">
    <property type="entry name" value="HATPase_dom"/>
</dbReference>
<dbReference type="EC" id="2.7.13.3" evidence="2"/>
<keyword evidence="10" id="KW-1133">Transmembrane helix</keyword>
<dbReference type="InterPro" id="IPR036890">
    <property type="entry name" value="HATPase_C_sf"/>
</dbReference>
<evidence type="ECO:0000259" key="11">
    <source>
        <dbReference type="Pfam" id="PF02518"/>
    </source>
</evidence>
<feature type="domain" description="Signal transduction histidine kinase subgroup 3 dimerisation and phosphoacceptor" evidence="12">
    <location>
        <begin position="238"/>
        <end position="300"/>
    </location>
</feature>
<evidence type="ECO:0000313" key="13">
    <source>
        <dbReference type="EMBL" id="GAA0232469.1"/>
    </source>
</evidence>
<evidence type="ECO:0000256" key="6">
    <source>
        <dbReference type="ARBA" id="ARBA00022777"/>
    </source>
</evidence>
<dbReference type="Pfam" id="PF02518">
    <property type="entry name" value="HATPase_c"/>
    <property type="match status" value="1"/>
</dbReference>
<evidence type="ECO:0000256" key="3">
    <source>
        <dbReference type="ARBA" id="ARBA00022553"/>
    </source>
</evidence>
<keyword evidence="7" id="KW-0067">ATP-binding</keyword>
<evidence type="ECO:0000256" key="7">
    <source>
        <dbReference type="ARBA" id="ARBA00022840"/>
    </source>
</evidence>
<accession>A0ABP3DK24</accession>